<keyword evidence="1" id="KW-0732">Signal</keyword>
<comment type="caution">
    <text evidence="2">The sequence shown here is derived from an EMBL/GenBank/DDBJ whole genome shotgun (WGS) entry which is preliminary data.</text>
</comment>
<evidence type="ECO:0000313" key="2">
    <source>
        <dbReference type="EMBL" id="MFC3199917.1"/>
    </source>
</evidence>
<evidence type="ECO:0000256" key="1">
    <source>
        <dbReference type="SAM" id="SignalP"/>
    </source>
</evidence>
<dbReference type="Proteomes" id="UP001595526">
    <property type="component" value="Unassembled WGS sequence"/>
</dbReference>
<dbReference type="Pfam" id="PF18950">
    <property type="entry name" value="DUF5694"/>
    <property type="match status" value="1"/>
</dbReference>
<organism evidence="2 3">
    <name type="scientific">Parapedobacter deserti</name>
    <dbReference type="NCBI Taxonomy" id="1912957"/>
    <lineage>
        <taxon>Bacteria</taxon>
        <taxon>Pseudomonadati</taxon>
        <taxon>Bacteroidota</taxon>
        <taxon>Sphingobacteriia</taxon>
        <taxon>Sphingobacteriales</taxon>
        <taxon>Sphingobacteriaceae</taxon>
        <taxon>Parapedobacter</taxon>
    </lineage>
</organism>
<protein>
    <submittedName>
        <fullName evidence="2">DUF5694 domain-containing protein</fullName>
    </submittedName>
</protein>
<gene>
    <name evidence="2" type="ORF">ACFOET_20020</name>
</gene>
<evidence type="ECO:0000313" key="3">
    <source>
        <dbReference type="Proteomes" id="UP001595526"/>
    </source>
</evidence>
<accession>A0ABV7JXD9</accession>
<proteinExistence type="predicted"/>
<name>A0ABV7JXD9_9SPHI</name>
<dbReference type="InterPro" id="IPR043749">
    <property type="entry name" value="DUF5694"/>
</dbReference>
<dbReference type="EMBL" id="JBHRTA010000061">
    <property type="protein sequence ID" value="MFC3199917.1"/>
    <property type="molecule type" value="Genomic_DNA"/>
</dbReference>
<keyword evidence="3" id="KW-1185">Reference proteome</keyword>
<feature type="signal peptide" evidence="1">
    <location>
        <begin position="1"/>
        <end position="19"/>
    </location>
</feature>
<reference evidence="3" key="1">
    <citation type="journal article" date="2019" name="Int. J. Syst. Evol. Microbiol.">
        <title>The Global Catalogue of Microorganisms (GCM) 10K type strain sequencing project: providing services to taxonomists for standard genome sequencing and annotation.</title>
        <authorList>
            <consortium name="The Broad Institute Genomics Platform"/>
            <consortium name="The Broad Institute Genome Sequencing Center for Infectious Disease"/>
            <person name="Wu L."/>
            <person name="Ma J."/>
        </authorList>
    </citation>
    <scope>NUCLEOTIDE SEQUENCE [LARGE SCALE GENOMIC DNA]</scope>
    <source>
        <strain evidence="3">KCTC 52416</strain>
    </source>
</reference>
<feature type="chain" id="PRO_5045101575" evidence="1">
    <location>
        <begin position="20"/>
        <end position="268"/>
    </location>
</feature>
<sequence>MKHNVVLLILLLLSAVSFGQVEKTEKVKITLLGTFHFTPSTQDTYSTNELQLTKQKQKEIEEVVLKLTRFNPDQICIEMPTNKQEGIDRQYQQYLEGTYELELNEIDLLGFQTAKRLDLPRLTCVNYLGKYNIKPVEEAAKIYEQQHLLEETNQYGQGFVQEMNEMGKNLSLTDNLIYLNDDNTLNKNLQLYTKYYTKIGSGDNYEGTELVAGWYKTNLHIYTNILRQVQPTDKAILVIYGQGHIPLLKHFFESNPDFEVIDIKSVLE</sequence>
<dbReference type="RefSeq" id="WP_379026005.1">
    <property type="nucleotide sequence ID" value="NZ_JBHRTA010000061.1"/>
</dbReference>